<dbReference type="Pfam" id="PF00144">
    <property type="entry name" value="Beta-lactamase"/>
    <property type="match status" value="1"/>
</dbReference>
<dbReference type="EMBL" id="SHLC01000001">
    <property type="protein sequence ID" value="RZU65718.1"/>
    <property type="molecule type" value="Genomic_DNA"/>
</dbReference>
<dbReference type="Proteomes" id="UP000291483">
    <property type="component" value="Unassembled WGS sequence"/>
</dbReference>
<evidence type="ECO:0000313" key="4">
    <source>
        <dbReference type="Proteomes" id="UP000291483"/>
    </source>
</evidence>
<dbReference type="RefSeq" id="WP_130506034.1">
    <property type="nucleotide sequence ID" value="NZ_SHLC01000001.1"/>
</dbReference>
<keyword evidence="4" id="KW-1185">Reference proteome</keyword>
<dbReference type="InterPro" id="IPR050491">
    <property type="entry name" value="AmpC-like"/>
</dbReference>
<dbReference type="PANTHER" id="PTHR46825:SF12">
    <property type="entry name" value="PENICILLIN-BINDING PROTEIN 4"/>
    <property type="match status" value="1"/>
</dbReference>
<feature type="region of interest" description="Disordered" evidence="1">
    <location>
        <begin position="370"/>
        <end position="423"/>
    </location>
</feature>
<protein>
    <submittedName>
        <fullName evidence="3">CubicO group peptidase (Beta-lactamase class C family)</fullName>
    </submittedName>
</protein>
<name>A0A4Q8AMJ4_9MICO</name>
<feature type="compositionally biased region" description="Low complexity" evidence="1">
    <location>
        <begin position="398"/>
        <end position="416"/>
    </location>
</feature>
<accession>A0A4Q8AMJ4</accession>
<organism evidence="3 4">
    <name type="scientific">Microterricola gilva</name>
    <dbReference type="NCBI Taxonomy" id="393267"/>
    <lineage>
        <taxon>Bacteria</taxon>
        <taxon>Bacillati</taxon>
        <taxon>Actinomycetota</taxon>
        <taxon>Actinomycetes</taxon>
        <taxon>Micrococcales</taxon>
        <taxon>Microbacteriaceae</taxon>
        <taxon>Microterricola</taxon>
    </lineage>
</organism>
<proteinExistence type="predicted"/>
<dbReference type="Gene3D" id="3.40.710.10">
    <property type="entry name" value="DD-peptidase/beta-lactamase superfamily"/>
    <property type="match status" value="1"/>
</dbReference>
<evidence type="ECO:0000259" key="2">
    <source>
        <dbReference type="Pfam" id="PF00144"/>
    </source>
</evidence>
<evidence type="ECO:0000256" key="1">
    <source>
        <dbReference type="SAM" id="MobiDB-lite"/>
    </source>
</evidence>
<comment type="caution">
    <text evidence="3">The sequence shown here is derived from an EMBL/GenBank/DDBJ whole genome shotgun (WGS) entry which is preliminary data.</text>
</comment>
<sequence>MSTRGLGPSATHAARIAQIEDAQPADRQGSNALSIPQLLRHHRVPSVSVAVVDDFDVAWTKSWGVADAQSGKSATDQTLYQAASITKPLAAMASLRAAQLGLFDLDQDINSILTSWTLPDTPFGGGVAVTPRMLLSHTSGLGDGFGFPGYEPGEAMPTLLQMLDGRSPSPLPAVRPARPAMTAYQYSGGGVEIQRLALTDTVGAAFTRIMDDWVLQPIGMTSSTFEQPLPCELEHRAARAHDNEGARMAAPWRVYPELAAAGLWTTPGDLAKFVSELQRTLAGRSSLVVDRTMMRDMITPVGVGPFAVGFVVSQKGDGRYFEHDGDNWGFKAQLIGHVAKGYGAVIMTNGDNGQAVIDEVQNRIAISYGWDNSTKRPTPTTPDSLDRQRAARSRSAIRVRSDSAAAVSVQGGVSASRSERGTS</sequence>
<reference evidence="3 4" key="1">
    <citation type="submission" date="2019-02" db="EMBL/GenBank/DDBJ databases">
        <title>Sequencing the genomes of 1000 actinobacteria strains.</title>
        <authorList>
            <person name="Klenk H.-P."/>
        </authorList>
    </citation>
    <scope>NUCLEOTIDE SEQUENCE [LARGE SCALE GENOMIC DNA]</scope>
    <source>
        <strain evidence="3 4">DSM 18319</strain>
    </source>
</reference>
<feature type="domain" description="Beta-lactamase-related" evidence="2">
    <location>
        <begin position="37"/>
        <end position="353"/>
    </location>
</feature>
<dbReference type="OrthoDB" id="3174977at2"/>
<dbReference type="AlphaFoldDB" id="A0A4Q8AMJ4"/>
<evidence type="ECO:0000313" key="3">
    <source>
        <dbReference type="EMBL" id="RZU65718.1"/>
    </source>
</evidence>
<dbReference type="PANTHER" id="PTHR46825">
    <property type="entry name" value="D-ALANYL-D-ALANINE-CARBOXYPEPTIDASE/ENDOPEPTIDASE AMPH"/>
    <property type="match status" value="1"/>
</dbReference>
<dbReference type="SUPFAM" id="SSF56601">
    <property type="entry name" value="beta-lactamase/transpeptidase-like"/>
    <property type="match status" value="1"/>
</dbReference>
<dbReference type="InterPro" id="IPR001466">
    <property type="entry name" value="Beta-lactam-related"/>
</dbReference>
<feature type="compositionally biased region" description="Polar residues" evidence="1">
    <location>
        <begin position="370"/>
        <end position="382"/>
    </location>
</feature>
<dbReference type="InterPro" id="IPR012338">
    <property type="entry name" value="Beta-lactam/transpept-like"/>
</dbReference>
<gene>
    <name evidence="3" type="ORF">EV379_2056</name>
</gene>